<sequence length="164" mass="18662">MIKTSEEMIKRLCAYGLEFKDSYGFTHDWFTLTSALELAYKTSFHSSIGKIPAMLEKGWNPRLPADLLRKDLSEIHPTDSGFRMILDKVKHHANQIINYDFNYAKKKWDKSHKVPDVKLGDLVLVATLNFNNIKGPKEIKDSYLGPFVFVSLHGTTVVQVESSG</sequence>
<evidence type="ECO:0008006" key="3">
    <source>
        <dbReference type="Google" id="ProtNLM"/>
    </source>
</evidence>
<dbReference type="GO" id="GO:0003676">
    <property type="term" value="F:nucleic acid binding"/>
    <property type="evidence" value="ECO:0007669"/>
    <property type="project" value="InterPro"/>
</dbReference>
<proteinExistence type="predicted"/>
<comment type="caution">
    <text evidence="1">The sequence shown here is derived from an EMBL/GenBank/DDBJ whole genome shotgun (WGS) entry which is preliminary data.</text>
</comment>
<dbReference type="Gene3D" id="3.30.420.10">
    <property type="entry name" value="Ribonuclease H-like superfamily/Ribonuclease H"/>
    <property type="match status" value="1"/>
</dbReference>
<organism evidence="1 2">
    <name type="scientific">Austropuccinia psidii MF-1</name>
    <dbReference type="NCBI Taxonomy" id="1389203"/>
    <lineage>
        <taxon>Eukaryota</taxon>
        <taxon>Fungi</taxon>
        <taxon>Dikarya</taxon>
        <taxon>Basidiomycota</taxon>
        <taxon>Pucciniomycotina</taxon>
        <taxon>Pucciniomycetes</taxon>
        <taxon>Pucciniales</taxon>
        <taxon>Sphaerophragmiaceae</taxon>
        <taxon>Austropuccinia</taxon>
    </lineage>
</organism>
<dbReference type="InterPro" id="IPR036397">
    <property type="entry name" value="RNaseH_sf"/>
</dbReference>
<reference evidence="1" key="1">
    <citation type="submission" date="2021-03" db="EMBL/GenBank/DDBJ databases">
        <title>Draft genome sequence of rust myrtle Austropuccinia psidii MF-1, a brazilian biotype.</title>
        <authorList>
            <person name="Quecine M.C."/>
            <person name="Pachon D.M.R."/>
            <person name="Bonatelli M.L."/>
            <person name="Correr F.H."/>
            <person name="Franceschini L.M."/>
            <person name="Leite T.F."/>
            <person name="Margarido G.R.A."/>
            <person name="Almeida C.A."/>
            <person name="Ferrarezi J.A."/>
            <person name="Labate C.A."/>
        </authorList>
    </citation>
    <scope>NUCLEOTIDE SEQUENCE</scope>
    <source>
        <strain evidence="1">MF-1</strain>
    </source>
</reference>
<accession>A0A9Q3IXV8</accession>
<evidence type="ECO:0000313" key="2">
    <source>
        <dbReference type="Proteomes" id="UP000765509"/>
    </source>
</evidence>
<evidence type="ECO:0000313" key="1">
    <source>
        <dbReference type="EMBL" id="MBW0551896.1"/>
    </source>
</evidence>
<dbReference type="Proteomes" id="UP000765509">
    <property type="component" value="Unassembled WGS sequence"/>
</dbReference>
<protein>
    <recommendedName>
        <fullName evidence="3">Integrase catalytic domain-containing protein</fullName>
    </recommendedName>
</protein>
<dbReference type="EMBL" id="AVOT02057862">
    <property type="protein sequence ID" value="MBW0551896.1"/>
    <property type="molecule type" value="Genomic_DNA"/>
</dbReference>
<keyword evidence="2" id="KW-1185">Reference proteome</keyword>
<dbReference type="AlphaFoldDB" id="A0A9Q3IXV8"/>
<name>A0A9Q3IXV8_9BASI</name>
<gene>
    <name evidence="1" type="ORF">O181_091611</name>
</gene>